<reference evidence="3" key="1">
    <citation type="journal article" date="2019" name="Int. J. Syst. Evol. Microbiol.">
        <title>The Global Catalogue of Microorganisms (GCM) 10K type strain sequencing project: providing services to taxonomists for standard genome sequencing and annotation.</title>
        <authorList>
            <consortium name="The Broad Institute Genomics Platform"/>
            <consortium name="The Broad Institute Genome Sequencing Center for Infectious Disease"/>
            <person name="Wu L."/>
            <person name="Ma J."/>
        </authorList>
    </citation>
    <scope>NUCLEOTIDE SEQUENCE [LARGE SCALE GENOMIC DNA]</scope>
    <source>
        <strain evidence="3">CGMCC 1.10188</strain>
    </source>
</reference>
<feature type="transmembrane region" description="Helical" evidence="1">
    <location>
        <begin position="28"/>
        <end position="47"/>
    </location>
</feature>
<dbReference type="RefSeq" id="WP_188575282.1">
    <property type="nucleotide sequence ID" value="NZ_BMDZ01000006.1"/>
</dbReference>
<dbReference type="Proteomes" id="UP000603352">
    <property type="component" value="Unassembled WGS sequence"/>
</dbReference>
<dbReference type="EMBL" id="BMDZ01000006">
    <property type="protein sequence ID" value="GGB29613.1"/>
    <property type="molecule type" value="Genomic_DNA"/>
</dbReference>
<name>A0ABQ1I9G4_9PROT</name>
<evidence type="ECO:0000313" key="2">
    <source>
        <dbReference type="EMBL" id="GGB29613.1"/>
    </source>
</evidence>
<sequence>MKTYLIVMAPVLLGILLLGLSMGAVDWVSALIVAVIMTLLFVFTMWYRPRG</sequence>
<evidence type="ECO:0000256" key="1">
    <source>
        <dbReference type="SAM" id="Phobius"/>
    </source>
</evidence>
<comment type="caution">
    <text evidence="2">The sequence shown here is derived from an EMBL/GenBank/DDBJ whole genome shotgun (WGS) entry which is preliminary data.</text>
</comment>
<evidence type="ECO:0000313" key="3">
    <source>
        <dbReference type="Proteomes" id="UP000603352"/>
    </source>
</evidence>
<keyword evidence="1" id="KW-1133">Transmembrane helix</keyword>
<feature type="transmembrane region" description="Helical" evidence="1">
    <location>
        <begin position="5"/>
        <end position="22"/>
    </location>
</feature>
<keyword evidence="1" id="KW-0812">Transmembrane</keyword>
<protein>
    <submittedName>
        <fullName evidence="2">Uncharacterized protein</fullName>
    </submittedName>
</protein>
<proteinExistence type="predicted"/>
<keyword evidence="3" id="KW-1185">Reference proteome</keyword>
<keyword evidence="1" id="KW-0472">Membrane</keyword>
<gene>
    <name evidence="2" type="ORF">GCM10011505_08700</name>
</gene>
<organism evidence="2 3">
    <name type="scientific">Tistrella bauzanensis</name>
    <dbReference type="NCBI Taxonomy" id="657419"/>
    <lineage>
        <taxon>Bacteria</taxon>
        <taxon>Pseudomonadati</taxon>
        <taxon>Pseudomonadota</taxon>
        <taxon>Alphaproteobacteria</taxon>
        <taxon>Geminicoccales</taxon>
        <taxon>Geminicoccaceae</taxon>
        <taxon>Tistrella</taxon>
    </lineage>
</organism>
<accession>A0ABQ1I9G4</accession>